<dbReference type="InterPro" id="IPR010255">
    <property type="entry name" value="Haem_peroxidase_sf"/>
</dbReference>
<comment type="subcellular location">
    <subcellularLocation>
        <location evidence="1">Secreted</location>
    </subcellularLocation>
</comment>
<evidence type="ECO:0000256" key="7">
    <source>
        <dbReference type="ARBA" id="ARBA00023004"/>
    </source>
</evidence>
<keyword evidence="4 9" id="KW-0349">Heme</keyword>
<keyword evidence="5 10" id="KW-0732">Signal</keyword>
<dbReference type="PANTHER" id="PTHR11475:SF4">
    <property type="entry name" value="CHORION PEROXIDASE"/>
    <property type="match status" value="1"/>
</dbReference>
<dbReference type="PANTHER" id="PTHR11475">
    <property type="entry name" value="OXIDASE/PEROXIDASE"/>
    <property type="match status" value="1"/>
</dbReference>
<dbReference type="Pfam" id="PF03098">
    <property type="entry name" value="An_peroxidase"/>
    <property type="match status" value="1"/>
</dbReference>
<dbReference type="GO" id="GO:0005576">
    <property type="term" value="C:extracellular region"/>
    <property type="evidence" value="ECO:0007669"/>
    <property type="project" value="UniProtKB-SubCell"/>
</dbReference>
<dbReference type="FunCoup" id="A0A7R8V7Z2">
    <property type="interactions" value="26"/>
</dbReference>
<evidence type="ECO:0000256" key="4">
    <source>
        <dbReference type="ARBA" id="ARBA00022617"/>
    </source>
</evidence>
<evidence type="ECO:0000313" key="12">
    <source>
        <dbReference type="Proteomes" id="UP000594454"/>
    </source>
</evidence>
<evidence type="ECO:0000256" key="9">
    <source>
        <dbReference type="PIRSR" id="PIRSR619791-2"/>
    </source>
</evidence>
<evidence type="ECO:0000256" key="10">
    <source>
        <dbReference type="SAM" id="SignalP"/>
    </source>
</evidence>
<evidence type="ECO:0000256" key="6">
    <source>
        <dbReference type="ARBA" id="ARBA00023002"/>
    </source>
</evidence>
<dbReference type="GO" id="GO:0006979">
    <property type="term" value="P:response to oxidative stress"/>
    <property type="evidence" value="ECO:0007669"/>
    <property type="project" value="InterPro"/>
</dbReference>
<keyword evidence="2" id="KW-0964">Secreted</keyword>
<dbReference type="FunFam" id="1.10.640.10:FF:000003">
    <property type="entry name" value="chorion peroxidase"/>
    <property type="match status" value="1"/>
</dbReference>
<feature type="chain" id="PRO_5031035909" description="Peroxinectin" evidence="10">
    <location>
        <begin position="23"/>
        <end position="793"/>
    </location>
</feature>
<dbReference type="PRINTS" id="PR00457">
    <property type="entry name" value="ANPEROXIDASE"/>
</dbReference>
<name>A0A7R8V7Z2_HERIL</name>
<dbReference type="AlphaFoldDB" id="A0A7R8V7Z2"/>
<dbReference type="CDD" id="cd09823">
    <property type="entry name" value="peroxinectin_like"/>
    <property type="match status" value="1"/>
</dbReference>
<sequence>MKSSVLACFVCVLANFYIECNSEVEFRKYTDYFDDQFDSLESFQGYQPREQTFRYVSSEEIAKYCPNGVKCVPPIQCPAHVNLRSNEKPQKCRLSSKKWGYCCLTGYNLTVSRPDKYRNHQLRNGAMLREIVTEVKNIAERMISHRSHSLRTDNPDFLHHLTFQSTNRNHQRDGKISKWALEQILTGQLIREREQMLPEEVFELTDVRDENSVCLQPPKCKNTQLKYRTADGNCNNPLPDRSFWGAAGQPMERLLLPAYEDGIWAPRQHSVDGSLLTSPRTVSRILFPDFDRPHSFINLLFMQFGQFTTHDFTQSSSIQNDDGQPIQCCKDDGSSVLPPEEMHFACMPIEVDADDEFYGPFNQGCINFVRLSLAPYFNCRIGFGKQISKVTHFLDASGVYGSSLEVQGLLRSFQDGKLEVFPRINGDMLPITTRNQSCGGTSEGKICYLSGDGRTNQIISLTLLHTMFAREHNRIASILVRINPHYSDELLFQEARRVLIAEMQHIIYAEYLPLLVGRSAMERFRLYPEKNGYTVDYDPNINPAIRNEFSGAAFRFGHSTVDGHFKMESNGNVEEKIEIPDVMFDPERLEQEGFPGALMQTLLVQNMQKADHSVTRGLSVFMFRGSNPFGVDLVATNIQRGRDQGIRSYNDYLELIGGKRIESFDEFGPMASRLRLVYRHPDDVDLWVGGLLEDPFQDAVVGQLFVEIIAEQFSRFKRGDRYFYSNHPKINPGYLTPCQLREIRKVTLARIICDNIEPIVNIQPFAFLTGEFPGNQPVKCQNIPKVDFSCWKS</sequence>
<evidence type="ECO:0000256" key="1">
    <source>
        <dbReference type="ARBA" id="ARBA00004613"/>
    </source>
</evidence>
<reference evidence="11 12" key="1">
    <citation type="submission" date="2020-11" db="EMBL/GenBank/DDBJ databases">
        <authorList>
            <person name="Wallbank WR R."/>
            <person name="Pardo Diaz C."/>
            <person name="Kozak K."/>
            <person name="Martin S."/>
            <person name="Jiggins C."/>
            <person name="Moest M."/>
            <person name="Warren A I."/>
            <person name="Generalovic N T."/>
            <person name="Byers J.R.P. K."/>
            <person name="Montejo-Kovacevich G."/>
            <person name="Yen C E."/>
        </authorList>
    </citation>
    <scope>NUCLEOTIDE SEQUENCE [LARGE SCALE GENOMIC DNA]</scope>
</reference>
<evidence type="ECO:0000313" key="11">
    <source>
        <dbReference type="EMBL" id="CAD7093717.1"/>
    </source>
</evidence>
<keyword evidence="7 9" id="KW-0408">Iron</keyword>
<dbReference type="InterPro" id="IPR037120">
    <property type="entry name" value="Haem_peroxidase_sf_animal"/>
</dbReference>
<gene>
    <name evidence="11" type="ORF">HERILL_LOCUS15985</name>
</gene>
<dbReference type="GO" id="GO:0004601">
    <property type="term" value="F:peroxidase activity"/>
    <property type="evidence" value="ECO:0007669"/>
    <property type="project" value="UniProtKB-KW"/>
</dbReference>
<keyword evidence="3" id="KW-0575">Peroxidase</keyword>
<protein>
    <recommendedName>
        <fullName evidence="13">Peroxinectin</fullName>
    </recommendedName>
</protein>
<keyword evidence="8" id="KW-0325">Glycoprotein</keyword>
<evidence type="ECO:0000256" key="8">
    <source>
        <dbReference type="ARBA" id="ARBA00023180"/>
    </source>
</evidence>
<dbReference type="Proteomes" id="UP000594454">
    <property type="component" value="Chromosome 6"/>
</dbReference>
<evidence type="ECO:0000256" key="2">
    <source>
        <dbReference type="ARBA" id="ARBA00022525"/>
    </source>
</evidence>
<keyword evidence="12" id="KW-1185">Reference proteome</keyword>
<dbReference type="GO" id="GO:0020037">
    <property type="term" value="F:heme binding"/>
    <property type="evidence" value="ECO:0007669"/>
    <property type="project" value="InterPro"/>
</dbReference>
<dbReference type="InterPro" id="IPR019791">
    <property type="entry name" value="Haem_peroxidase_animal"/>
</dbReference>
<keyword evidence="6" id="KW-0560">Oxidoreductase</keyword>
<dbReference type="GO" id="GO:0046872">
    <property type="term" value="F:metal ion binding"/>
    <property type="evidence" value="ECO:0007669"/>
    <property type="project" value="UniProtKB-KW"/>
</dbReference>
<dbReference type="InParanoid" id="A0A7R8V7Z2"/>
<dbReference type="EMBL" id="LR899014">
    <property type="protein sequence ID" value="CAD7093717.1"/>
    <property type="molecule type" value="Genomic_DNA"/>
</dbReference>
<accession>A0A7R8V7Z2</accession>
<dbReference type="Gene3D" id="1.10.640.10">
    <property type="entry name" value="Haem peroxidase domain superfamily, animal type"/>
    <property type="match status" value="1"/>
</dbReference>
<dbReference type="PROSITE" id="PS50292">
    <property type="entry name" value="PEROXIDASE_3"/>
    <property type="match status" value="1"/>
</dbReference>
<feature type="signal peptide" evidence="10">
    <location>
        <begin position="1"/>
        <end position="22"/>
    </location>
</feature>
<feature type="binding site" description="axial binding residue" evidence="9">
    <location>
        <position position="558"/>
    </location>
    <ligand>
        <name>heme b</name>
        <dbReference type="ChEBI" id="CHEBI:60344"/>
    </ligand>
    <ligandPart>
        <name>Fe</name>
        <dbReference type="ChEBI" id="CHEBI:18248"/>
    </ligandPart>
</feature>
<dbReference type="GO" id="GO:0022412">
    <property type="term" value="P:cellular process involved in reproduction in multicellular organism"/>
    <property type="evidence" value="ECO:0007669"/>
    <property type="project" value="UniProtKB-ARBA"/>
</dbReference>
<dbReference type="OMA" id="IQCPAHV"/>
<keyword evidence="9" id="KW-0479">Metal-binding</keyword>
<evidence type="ECO:0000256" key="3">
    <source>
        <dbReference type="ARBA" id="ARBA00022559"/>
    </source>
</evidence>
<dbReference type="OrthoDB" id="823504at2759"/>
<evidence type="ECO:0000256" key="5">
    <source>
        <dbReference type="ARBA" id="ARBA00022729"/>
    </source>
</evidence>
<organism evidence="11 12">
    <name type="scientific">Hermetia illucens</name>
    <name type="common">Black soldier fly</name>
    <dbReference type="NCBI Taxonomy" id="343691"/>
    <lineage>
        <taxon>Eukaryota</taxon>
        <taxon>Metazoa</taxon>
        <taxon>Ecdysozoa</taxon>
        <taxon>Arthropoda</taxon>
        <taxon>Hexapoda</taxon>
        <taxon>Insecta</taxon>
        <taxon>Pterygota</taxon>
        <taxon>Neoptera</taxon>
        <taxon>Endopterygota</taxon>
        <taxon>Diptera</taxon>
        <taxon>Brachycera</taxon>
        <taxon>Stratiomyomorpha</taxon>
        <taxon>Stratiomyidae</taxon>
        <taxon>Hermetiinae</taxon>
        <taxon>Hermetia</taxon>
    </lineage>
</organism>
<proteinExistence type="predicted"/>
<evidence type="ECO:0008006" key="13">
    <source>
        <dbReference type="Google" id="ProtNLM"/>
    </source>
</evidence>
<dbReference type="SUPFAM" id="SSF48113">
    <property type="entry name" value="Heme-dependent peroxidases"/>
    <property type="match status" value="1"/>
</dbReference>